<evidence type="ECO:0000256" key="1">
    <source>
        <dbReference type="ARBA" id="ARBA00022723"/>
    </source>
</evidence>
<dbReference type="GO" id="GO:0008270">
    <property type="term" value="F:zinc ion binding"/>
    <property type="evidence" value="ECO:0007669"/>
    <property type="project" value="UniProtKB-KW"/>
</dbReference>
<evidence type="ECO:0000256" key="3">
    <source>
        <dbReference type="ARBA" id="ARBA00022833"/>
    </source>
</evidence>
<dbReference type="PANTHER" id="PTHR13513:SF9">
    <property type="entry name" value="E3 UBIQUITIN-PROTEIN LIGASE UBR7-RELATED"/>
    <property type="match status" value="1"/>
</dbReference>
<keyword evidence="7" id="KW-1185">Reference proteome</keyword>
<feature type="region of interest" description="Disordered" evidence="5">
    <location>
        <begin position="1"/>
        <end position="34"/>
    </location>
</feature>
<dbReference type="Gene3D" id="3.30.40.10">
    <property type="entry name" value="Zinc/RING finger domain, C3HC4 (zinc finger)"/>
    <property type="match status" value="1"/>
</dbReference>
<dbReference type="AlphaFoldDB" id="A0A0N5AIP1"/>
<evidence type="ECO:0000259" key="6">
    <source>
        <dbReference type="PROSITE" id="PS51157"/>
    </source>
</evidence>
<dbReference type="WBParaSite" id="SMUV_0000429401-mRNA-1">
    <property type="protein sequence ID" value="SMUV_0000429401-mRNA-1"/>
    <property type="gene ID" value="SMUV_0000429401"/>
</dbReference>
<name>A0A0N5AIP1_9BILA</name>
<dbReference type="CDD" id="cd15542">
    <property type="entry name" value="PHD_UBR7"/>
    <property type="match status" value="1"/>
</dbReference>
<proteinExistence type="predicted"/>
<dbReference type="SMART" id="SM00396">
    <property type="entry name" value="ZnF_UBR1"/>
    <property type="match status" value="1"/>
</dbReference>
<dbReference type="InterPro" id="IPR013083">
    <property type="entry name" value="Znf_RING/FYVE/PHD"/>
</dbReference>
<dbReference type="InterPro" id="IPR047506">
    <property type="entry name" value="UBR7-like_UBR-box"/>
</dbReference>
<accession>A0A0N5AIP1</accession>
<dbReference type="GO" id="GO:0061630">
    <property type="term" value="F:ubiquitin protein ligase activity"/>
    <property type="evidence" value="ECO:0007669"/>
    <property type="project" value="InterPro"/>
</dbReference>
<sequence>MADSSNGECNGTSDDGEQKKPESETNEQTALADSEKLNCSVADSSCEDVITLQDIMETQAQLEKDAEDLLGGESGKVCTYPQGYKPRQPIYSCKDCTKEGSKAGICYGCSINCHDGHDLVELYTKRNFCCDCGNSKFKNTCKLYEEKKPLNDLNKYNHNFDGIYCTCNQPYTGDEDMYQCCICEDWFHLQHLVEEVNGQIMDDVEEIVCKICSKRLPFLQFYADESYNKELATSNQCLIQKFGKVADQTCDKALFFRSYHWRERLCKCKNCLNLYEDADVSFITDSSDCVEEFVQNNRKSAEPKLLDSSEDKKVDRIVVETVGRETAITLFAGFEEMKQKVFAAMKRAADEGREVRKEDINAAFAELESARKRRRITEVTD</sequence>
<dbReference type="SUPFAM" id="SSF57903">
    <property type="entry name" value="FYVE/PHD zinc finger"/>
    <property type="match status" value="1"/>
</dbReference>
<dbReference type="PROSITE" id="PS51157">
    <property type="entry name" value="ZF_UBR"/>
    <property type="match status" value="1"/>
</dbReference>
<organism evidence="7 8">
    <name type="scientific">Syphacia muris</name>
    <dbReference type="NCBI Taxonomy" id="451379"/>
    <lineage>
        <taxon>Eukaryota</taxon>
        <taxon>Metazoa</taxon>
        <taxon>Ecdysozoa</taxon>
        <taxon>Nematoda</taxon>
        <taxon>Chromadorea</taxon>
        <taxon>Rhabditida</taxon>
        <taxon>Spirurina</taxon>
        <taxon>Oxyuridomorpha</taxon>
        <taxon>Oxyuroidea</taxon>
        <taxon>Oxyuridae</taxon>
        <taxon>Syphacia</taxon>
    </lineage>
</organism>
<feature type="zinc finger region" description="UBR-type" evidence="4">
    <location>
        <begin position="76"/>
        <end position="146"/>
    </location>
</feature>
<dbReference type="PANTHER" id="PTHR13513">
    <property type="entry name" value="E3 UBIQUITIN-PROTEIN LIGASE UBR7"/>
    <property type="match status" value="1"/>
</dbReference>
<evidence type="ECO:0000313" key="8">
    <source>
        <dbReference type="WBParaSite" id="SMUV_0000429401-mRNA-1"/>
    </source>
</evidence>
<dbReference type="Pfam" id="PF02207">
    <property type="entry name" value="zf-UBR"/>
    <property type="match status" value="1"/>
</dbReference>
<dbReference type="InterPro" id="IPR011011">
    <property type="entry name" value="Znf_FYVE_PHD"/>
</dbReference>
<evidence type="ECO:0000313" key="7">
    <source>
        <dbReference type="Proteomes" id="UP000046393"/>
    </source>
</evidence>
<dbReference type="Proteomes" id="UP000046393">
    <property type="component" value="Unplaced"/>
</dbReference>
<dbReference type="GO" id="GO:0005737">
    <property type="term" value="C:cytoplasm"/>
    <property type="evidence" value="ECO:0007669"/>
    <property type="project" value="TreeGrafter"/>
</dbReference>
<evidence type="ECO:0000256" key="5">
    <source>
        <dbReference type="SAM" id="MobiDB-lite"/>
    </source>
</evidence>
<feature type="compositionally biased region" description="Polar residues" evidence="5">
    <location>
        <begin position="1"/>
        <end position="13"/>
    </location>
</feature>
<keyword evidence="2" id="KW-0863">Zinc-finger</keyword>
<feature type="domain" description="UBR-type" evidence="6">
    <location>
        <begin position="76"/>
        <end position="146"/>
    </location>
</feature>
<keyword evidence="1" id="KW-0479">Metal-binding</keyword>
<dbReference type="InterPro" id="IPR040204">
    <property type="entry name" value="UBR7"/>
</dbReference>
<reference evidence="8" key="1">
    <citation type="submission" date="2017-02" db="UniProtKB">
        <authorList>
            <consortium name="WormBaseParasite"/>
        </authorList>
    </citation>
    <scope>IDENTIFICATION</scope>
</reference>
<dbReference type="CDD" id="cd19677">
    <property type="entry name" value="UBR-box_UBR7"/>
    <property type="match status" value="1"/>
</dbReference>
<protein>
    <submittedName>
        <fullName evidence="8">UBR-type domain-containing protein</fullName>
    </submittedName>
</protein>
<keyword evidence="3" id="KW-0862">Zinc</keyword>
<dbReference type="InterPro" id="IPR003126">
    <property type="entry name" value="Znf_UBR"/>
</dbReference>
<dbReference type="STRING" id="451379.A0A0N5AIP1"/>
<evidence type="ECO:0000256" key="2">
    <source>
        <dbReference type="ARBA" id="ARBA00022771"/>
    </source>
</evidence>
<evidence type="ECO:0000256" key="4">
    <source>
        <dbReference type="PROSITE-ProRule" id="PRU00508"/>
    </source>
</evidence>